<evidence type="ECO:0000313" key="1">
    <source>
        <dbReference type="EMBL" id="KAH9637717.1"/>
    </source>
</evidence>
<gene>
    <name evidence="1" type="ORF">HF086_009385</name>
</gene>
<name>A0A922MKJ9_SPOEX</name>
<reference evidence="1" key="1">
    <citation type="journal article" date="2021" name="G3 (Bethesda)">
        <title>Genome and transcriptome analysis of the beet armyworm Spodoptera exigua reveals targets for pest control. .</title>
        <authorList>
            <person name="Simon S."/>
            <person name="Breeschoten T."/>
            <person name="Jansen H.J."/>
            <person name="Dirks R.P."/>
            <person name="Schranz M.E."/>
            <person name="Ros V.I.D."/>
        </authorList>
    </citation>
    <scope>NUCLEOTIDE SEQUENCE</scope>
    <source>
        <strain evidence="1">TB_SE_WUR_2020</strain>
    </source>
</reference>
<sequence length="78" mass="9409">MMTEKRQRPRPRRRDELHERQQDLLLAWSHEVCNSEEVPEVEIVSLLQEHIPKYRLRADSLTQFGGTDILRFAFTRTF</sequence>
<protein>
    <submittedName>
        <fullName evidence="1">Uncharacterized protein</fullName>
    </submittedName>
</protein>
<accession>A0A922MKJ9</accession>
<dbReference type="EMBL" id="JACEFF010000438">
    <property type="protein sequence ID" value="KAH9637717.1"/>
    <property type="molecule type" value="Genomic_DNA"/>
</dbReference>
<proteinExistence type="predicted"/>
<comment type="caution">
    <text evidence="1">The sequence shown here is derived from an EMBL/GenBank/DDBJ whole genome shotgun (WGS) entry which is preliminary data.</text>
</comment>
<dbReference type="Proteomes" id="UP000814243">
    <property type="component" value="Unassembled WGS sequence"/>
</dbReference>
<dbReference type="AlphaFoldDB" id="A0A922MKJ9"/>
<organism evidence="1 2">
    <name type="scientific">Spodoptera exigua</name>
    <name type="common">Beet armyworm</name>
    <name type="synonym">Noctua fulgens</name>
    <dbReference type="NCBI Taxonomy" id="7107"/>
    <lineage>
        <taxon>Eukaryota</taxon>
        <taxon>Metazoa</taxon>
        <taxon>Ecdysozoa</taxon>
        <taxon>Arthropoda</taxon>
        <taxon>Hexapoda</taxon>
        <taxon>Insecta</taxon>
        <taxon>Pterygota</taxon>
        <taxon>Neoptera</taxon>
        <taxon>Endopterygota</taxon>
        <taxon>Lepidoptera</taxon>
        <taxon>Glossata</taxon>
        <taxon>Ditrysia</taxon>
        <taxon>Noctuoidea</taxon>
        <taxon>Noctuidae</taxon>
        <taxon>Amphipyrinae</taxon>
        <taxon>Spodoptera</taxon>
    </lineage>
</organism>
<evidence type="ECO:0000313" key="2">
    <source>
        <dbReference type="Proteomes" id="UP000814243"/>
    </source>
</evidence>